<sequence>MTTQRLLPVLAAGSLALVLTGCSSDDSTDATLSDVSPAPVSLSPSPESHATPQASDDTDAVSTPLASADSPASDASSSKATQEDTAETVPASTEDGACATAQLDISLNNEQGAAGSRLADIVFTNTSNAPCTLTGFPGVSAVTNDDGTQLGAAAERETGLPSATVTLEPGKSARAGLKMTVVDVIDPATCQRQPADGLRVYPPGETASAFIRVEGLQGCAGEANYLSVQPVTPA</sequence>
<dbReference type="AlphaFoldDB" id="A0A2X4REM9"/>
<dbReference type="STRING" id="38301.NX84_04805"/>
<evidence type="ECO:0000259" key="3">
    <source>
        <dbReference type="Pfam" id="PF14016"/>
    </source>
</evidence>
<accession>A0A2X4REM9</accession>
<dbReference type="KEGG" id="cmin:NCTC10288_01808"/>
<protein>
    <submittedName>
        <fullName evidence="4">DUF4232 domain-containing protein</fullName>
    </submittedName>
    <submittedName>
        <fullName evidence="5">Putative secreted protein</fullName>
    </submittedName>
</protein>
<dbReference type="Proteomes" id="UP000594905">
    <property type="component" value="Chromosome"/>
</dbReference>
<feature type="region of interest" description="Disordered" evidence="1">
    <location>
        <begin position="25"/>
        <end position="95"/>
    </location>
</feature>
<feature type="domain" description="DUF4232" evidence="3">
    <location>
        <begin position="98"/>
        <end position="231"/>
    </location>
</feature>
<reference evidence="5 6" key="1">
    <citation type="submission" date="2018-06" db="EMBL/GenBank/DDBJ databases">
        <authorList>
            <consortium name="Pathogen Informatics"/>
            <person name="Doyle S."/>
        </authorList>
    </citation>
    <scope>NUCLEOTIDE SEQUENCE [LARGE SCALE GENOMIC DNA]</scope>
    <source>
        <strain evidence="5 6">NCTC10288</strain>
    </source>
</reference>
<proteinExistence type="predicted"/>
<evidence type="ECO:0000256" key="1">
    <source>
        <dbReference type="SAM" id="MobiDB-lite"/>
    </source>
</evidence>
<gene>
    <name evidence="4" type="ORF">I6G51_05480</name>
    <name evidence="5" type="ORF">NCTC10288_01808</name>
</gene>
<feature type="chain" id="PRO_5038902269" evidence="2">
    <location>
        <begin position="25"/>
        <end position="234"/>
    </location>
</feature>
<evidence type="ECO:0000256" key="2">
    <source>
        <dbReference type="SAM" id="SignalP"/>
    </source>
</evidence>
<name>A0A2X4REM9_9CORY</name>
<evidence type="ECO:0000313" key="7">
    <source>
        <dbReference type="Proteomes" id="UP000594905"/>
    </source>
</evidence>
<dbReference type="EMBL" id="CP065689">
    <property type="protein sequence ID" value="QPS60629.1"/>
    <property type="molecule type" value="Genomic_DNA"/>
</dbReference>
<organism evidence="5 6">
    <name type="scientific">Corynebacterium minutissimum</name>
    <dbReference type="NCBI Taxonomy" id="38301"/>
    <lineage>
        <taxon>Bacteria</taxon>
        <taxon>Bacillati</taxon>
        <taxon>Actinomycetota</taxon>
        <taxon>Actinomycetes</taxon>
        <taxon>Mycobacteriales</taxon>
        <taxon>Corynebacteriaceae</taxon>
        <taxon>Corynebacterium</taxon>
    </lineage>
</organism>
<evidence type="ECO:0000313" key="5">
    <source>
        <dbReference type="EMBL" id="SQI00491.1"/>
    </source>
</evidence>
<dbReference type="Proteomes" id="UP000249264">
    <property type="component" value="Chromosome 1"/>
</dbReference>
<feature type="signal peptide" evidence="2">
    <location>
        <begin position="1"/>
        <end position="24"/>
    </location>
</feature>
<dbReference type="GeneID" id="70783689"/>
<dbReference type="EMBL" id="LS483460">
    <property type="protein sequence ID" value="SQI00491.1"/>
    <property type="molecule type" value="Genomic_DNA"/>
</dbReference>
<keyword evidence="7" id="KW-1185">Reference proteome</keyword>
<dbReference type="RefSeq" id="WP_039674288.1">
    <property type="nucleotide sequence ID" value="NZ_CP065689.1"/>
</dbReference>
<evidence type="ECO:0000313" key="4">
    <source>
        <dbReference type="EMBL" id="QPS60629.1"/>
    </source>
</evidence>
<feature type="compositionally biased region" description="Low complexity" evidence="1">
    <location>
        <begin position="25"/>
        <end position="48"/>
    </location>
</feature>
<dbReference type="InterPro" id="IPR025326">
    <property type="entry name" value="DUF4232"/>
</dbReference>
<evidence type="ECO:0000313" key="6">
    <source>
        <dbReference type="Proteomes" id="UP000249264"/>
    </source>
</evidence>
<dbReference type="PROSITE" id="PS51257">
    <property type="entry name" value="PROKAR_LIPOPROTEIN"/>
    <property type="match status" value="1"/>
</dbReference>
<feature type="compositionally biased region" description="Low complexity" evidence="1">
    <location>
        <begin position="62"/>
        <end position="80"/>
    </location>
</feature>
<keyword evidence="2" id="KW-0732">Signal</keyword>
<dbReference type="Pfam" id="PF14016">
    <property type="entry name" value="DUF4232"/>
    <property type="match status" value="1"/>
</dbReference>
<dbReference type="OrthoDB" id="3268346at2"/>
<reference evidence="4 7" key="2">
    <citation type="submission" date="2020-12" db="EMBL/GenBank/DDBJ databases">
        <title>FDA dAtabase for Regulatory Grade micrObial Sequences (FDA-ARGOS): Supporting development and validation of Infectious Disease Dx tests.</title>
        <authorList>
            <person name="Sproer C."/>
            <person name="Gronow S."/>
            <person name="Severitt S."/>
            <person name="Schroder I."/>
            <person name="Tallon L."/>
            <person name="Sadzewicz L."/>
            <person name="Zhao X."/>
            <person name="Boylan J."/>
            <person name="Ott S."/>
            <person name="Bowen H."/>
            <person name="Vavikolanu K."/>
            <person name="Mehta A."/>
            <person name="Aluvathingal J."/>
            <person name="Nadendla S."/>
            <person name="Lowell S."/>
            <person name="Myers T."/>
            <person name="Yan Y."/>
            <person name="Sichtig H."/>
        </authorList>
    </citation>
    <scope>NUCLEOTIDE SEQUENCE [LARGE SCALE GENOMIC DNA]</scope>
    <source>
        <strain evidence="4 7">FDAARGOS_894</strain>
    </source>
</reference>